<protein>
    <submittedName>
        <fullName evidence="1">Uncharacterized protein</fullName>
    </submittedName>
</protein>
<dbReference type="EMBL" id="JAROCD010000005">
    <property type="protein sequence ID" value="MDN4601746.1"/>
    <property type="molecule type" value="Genomic_DNA"/>
</dbReference>
<reference evidence="1" key="1">
    <citation type="submission" date="2023-03" db="EMBL/GenBank/DDBJ databases">
        <title>MT1 and MT2 Draft Genomes of Novel Species.</title>
        <authorList>
            <person name="Venkateswaran K."/>
        </authorList>
    </citation>
    <scope>NUCLEOTIDE SEQUENCE</scope>
    <source>
        <strain evidence="1">F6_3S_P_1C</strain>
    </source>
</reference>
<name>A0ABT8J9I2_9BACL</name>
<organism evidence="1 2">
    <name type="scientific">Paenibacillus vandeheii</name>
    <dbReference type="NCBI Taxonomy" id="3035917"/>
    <lineage>
        <taxon>Bacteria</taxon>
        <taxon>Bacillati</taxon>
        <taxon>Bacillota</taxon>
        <taxon>Bacilli</taxon>
        <taxon>Bacillales</taxon>
        <taxon>Paenibacillaceae</taxon>
        <taxon>Paenibacillus</taxon>
    </lineage>
</organism>
<gene>
    <name evidence="1" type="ORF">P5G61_10970</name>
</gene>
<evidence type="ECO:0000313" key="2">
    <source>
        <dbReference type="Proteomes" id="UP001174205"/>
    </source>
</evidence>
<dbReference type="Proteomes" id="UP001174205">
    <property type="component" value="Unassembled WGS sequence"/>
</dbReference>
<dbReference type="RefSeq" id="WP_301246439.1">
    <property type="nucleotide sequence ID" value="NZ_JAROCD010000005.1"/>
</dbReference>
<keyword evidence="2" id="KW-1185">Reference proteome</keyword>
<sequence length="62" mass="7318">MNQADLEHVIDHLNHSVIGVVDSTLFHSQYEHEHPTKIVIIQNYYFLKDAAHFNDWLKERCG</sequence>
<proteinExistence type="predicted"/>
<evidence type="ECO:0000313" key="1">
    <source>
        <dbReference type="EMBL" id="MDN4601746.1"/>
    </source>
</evidence>
<accession>A0ABT8J9I2</accession>
<comment type="caution">
    <text evidence="1">The sequence shown here is derived from an EMBL/GenBank/DDBJ whole genome shotgun (WGS) entry which is preliminary data.</text>
</comment>